<dbReference type="OrthoDB" id="1939479at2759"/>
<organism evidence="8">
    <name type="scientific">Ajellomyces capsulatus (strain H88)</name>
    <name type="common">Darling's disease fungus</name>
    <name type="synonym">Histoplasma capsulatum</name>
    <dbReference type="NCBI Taxonomy" id="544711"/>
    <lineage>
        <taxon>Eukaryota</taxon>
        <taxon>Fungi</taxon>
        <taxon>Dikarya</taxon>
        <taxon>Ascomycota</taxon>
        <taxon>Pezizomycotina</taxon>
        <taxon>Eurotiomycetes</taxon>
        <taxon>Eurotiomycetidae</taxon>
        <taxon>Onygenales</taxon>
        <taxon>Ajellomycetaceae</taxon>
        <taxon>Histoplasma</taxon>
    </lineage>
</organism>
<sequence length="940" mass="105803">MSRILRRVLIRNLYLRHAPPEEPVDMMDWEETPPEDPSQDPPPDPTPSQQHASEASHQQPQPGLGEAEASICNMVQETNTQVSPISHPNPGLEPPQINPQPRATEAPMPVPQPLPSGSRFYDQNYHLAILRAQAATRMNFTQELASRRPSGRLGPLAPISNRQAYMRDAVQPSELWYRLRHDENLAMQRQLDELRNQSTMRRGHAPYPYTPRSLDFQSTSPNSRKRRIEAVDGYSQNENRTTRDVDVHSQQAGHAMPESPIDTSMVDAPPYESSPLQASPSNLSYLQKVVQIISNAYFPILKAMRFAIQKVGNKAVRTYREFVQAAVEVTGSAKRQAVAIRDKLTPEFIRRKMNRQQQAAKTLRRLNPSERHILKARRLGMGKKKQGSSSLQATLDEYEDITPPRPPRDMPPSVMINSYRLPKEKAPTKTLCTAQKDRVVKGARVQKGKLHDKAKSKAKTPSRKLAQLTQKDVNKVTMPHAPRRGELIKGAWPNAIPPNEAVLRAYHESFWELRNKPMEAASETAKPSGPPKGYHRVYFPGEENQPPLPPLPLTSVPPSSQPSPPLQTERPNLAGEPTSQPVASVETEEPEPPKEALPPSSPEYEGFLTSPPRRRREAKEVHWLQSESPMGRPISSMRAYDPLSRVTSFQPHEPAKAEASGRQATESINEETSTDMSVQRSQALLRSPEAPFIKHLTASWEAKVDRAMALSDKSEVGITPRGQPLLRRSLNKCYTNLEWLNDEVINAYLELIVDYARQEAGNSGRHDKPKYHAFPSFFFSNLRDKGYESVRRWATRAKIGGEALLQVETVLIPVHDHQHWTLIVVRPTARTIEHFDSMGSPSLAHISRAKEWLRGELGDLFVEEEWRVLPSTSPQQTNGNDCGVFLLTNAKLVSLGKPLRYGARDIPEIRKRIVAELMNGGLFGDFDPKKDETGPVRSML</sequence>
<keyword evidence="4" id="KW-0788">Thiol protease</keyword>
<dbReference type="Pfam" id="PF02902">
    <property type="entry name" value="Peptidase_C48"/>
    <property type="match status" value="1"/>
</dbReference>
<feature type="domain" description="Ubiquitin-like protease family profile" evidence="6">
    <location>
        <begin position="708"/>
        <end position="893"/>
    </location>
</feature>
<comment type="similarity">
    <text evidence="1">Belongs to the peptidase C48 family.</text>
</comment>
<dbReference type="HOGENOM" id="CLU_295944_0_0_1"/>
<feature type="compositionally biased region" description="Low complexity" evidence="5">
    <location>
        <begin position="47"/>
        <end position="61"/>
    </location>
</feature>
<protein>
    <submittedName>
        <fullName evidence="7">Ubiquitin-like-specific protease</fullName>
    </submittedName>
</protein>
<feature type="region of interest" description="Disordered" evidence="5">
    <location>
        <begin position="201"/>
        <end position="259"/>
    </location>
</feature>
<feature type="compositionally biased region" description="Acidic residues" evidence="5">
    <location>
        <begin position="24"/>
        <end position="38"/>
    </location>
</feature>
<feature type="region of interest" description="Disordered" evidence="5">
    <location>
        <begin position="444"/>
        <end position="463"/>
    </location>
</feature>
<dbReference type="Proteomes" id="UP000008142">
    <property type="component" value="Unassembled WGS sequence"/>
</dbReference>
<keyword evidence="2 7" id="KW-0645">Protease</keyword>
<dbReference type="AlphaFoldDB" id="F0UNW7"/>
<dbReference type="SUPFAM" id="SSF54001">
    <property type="entry name" value="Cysteine proteinases"/>
    <property type="match status" value="1"/>
</dbReference>
<dbReference type="InterPro" id="IPR038765">
    <property type="entry name" value="Papain-like_cys_pep_sf"/>
</dbReference>
<dbReference type="PROSITE" id="PS50600">
    <property type="entry name" value="ULP_PROTEASE"/>
    <property type="match status" value="1"/>
</dbReference>
<accession>F0UNW7</accession>
<gene>
    <name evidence="7" type="ORF">HCEG_06886</name>
</gene>
<dbReference type="GO" id="GO:0016929">
    <property type="term" value="F:deSUMOylase activity"/>
    <property type="evidence" value="ECO:0007669"/>
    <property type="project" value="TreeGrafter"/>
</dbReference>
<keyword evidence="3" id="KW-0378">Hydrolase</keyword>
<reference evidence="8" key="1">
    <citation type="submission" date="2008-07" db="EMBL/GenBank/DDBJ databases">
        <title>Annotation of Ajellomyces capsulatus strain H88.</title>
        <authorList>
            <person name="Champion M."/>
            <person name="Cuomo C."/>
            <person name="Ma L.-J."/>
            <person name="Henn M.R."/>
            <person name="Sil A."/>
            <person name="Goldman B."/>
            <person name="Young S.K."/>
            <person name="Kodira C.D."/>
            <person name="Zeng Q."/>
            <person name="Koehrsen M."/>
            <person name="Alvarado L."/>
            <person name="Berlin A."/>
            <person name="Borenstein D."/>
            <person name="Chen Z."/>
            <person name="Engels R."/>
            <person name="Freedman E."/>
            <person name="Gellesch M."/>
            <person name="Goldberg J."/>
            <person name="Griggs A."/>
            <person name="Gujja S."/>
            <person name="Heiman D."/>
            <person name="Hepburn T."/>
            <person name="Howarth C."/>
            <person name="Jen D."/>
            <person name="Larson L."/>
            <person name="Lewis B."/>
            <person name="Mehta T."/>
            <person name="Park D."/>
            <person name="Pearson M."/>
            <person name="Roberts A."/>
            <person name="Saif S."/>
            <person name="Shea T."/>
            <person name="Shenoy N."/>
            <person name="Sisk P."/>
            <person name="Stolte C."/>
            <person name="Sykes S."/>
            <person name="Walk T."/>
            <person name="White J."/>
            <person name="Yandava C."/>
            <person name="Klein B."/>
            <person name="McEwen J.G."/>
            <person name="Puccia R."/>
            <person name="Goldman G.H."/>
            <person name="Felipe M.S."/>
            <person name="Nino-Vega G."/>
            <person name="San-Blas G."/>
            <person name="Taylor J."/>
            <person name="Mendoza L."/>
            <person name="Galagan J."/>
            <person name="Nusbaum C."/>
            <person name="Birren B."/>
        </authorList>
    </citation>
    <scope>NUCLEOTIDE SEQUENCE [LARGE SCALE GENOMIC DNA]</scope>
    <source>
        <strain evidence="8">H88</strain>
    </source>
</reference>
<feature type="region of interest" description="Disordered" evidence="5">
    <location>
        <begin position="24"/>
        <end position="64"/>
    </location>
</feature>
<dbReference type="PANTHER" id="PTHR12606">
    <property type="entry name" value="SENTRIN/SUMO-SPECIFIC PROTEASE"/>
    <property type="match status" value="1"/>
</dbReference>
<dbReference type="PANTHER" id="PTHR12606:SF141">
    <property type="entry name" value="GH15225P-RELATED"/>
    <property type="match status" value="1"/>
</dbReference>
<dbReference type="GO" id="GO:0005634">
    <property type="term" value="C:nucleus"/>
    <property type="evidence" value="ECO:0007669"/>
    <property type="project" value="TreeGrafter"/>
</dbReference>
<evidence type="ECO:0000259" key="6">
    <source>
        <dbReference type="PROSITE" id="PS50600"/>
    </source>
</evidence>
<evidence type="ECO:0000313" key="8">
    <source>
        <dbReference type="Proteomes" id="UP000008142"/>
    </source>
</evidence>
<feature type="region of interest" description="Disordered" evidence="5">
    <location>
        <begin position="521"/>
        <end position="677"/>
    </location>
</feature>
<evidence type="ECO:0000256" key="5">
    <source>
        <dbReference type="SAM" id="MobiDB-lite"/>
    </source>
</evidence>
<dbReference type="STRING" id="544711.F0UNW7"/>
<dbReference type="OMA" id="VDYARQE"/>
<name>F0UNW7_AJEC8</name>
<evidence type="ECO:0000256" key="4">
    <source>
        <dbReference type="ARBA" id="ARBA00022807"/>
    </source>
</evidence>
<dbReference type="GO" id="GO:0016926">
    <property type="term" value="P:protein desumoylation"/>
    <property type="evidence" value="ECO:0007669"/>
    <property type="project" value="TreeGrafter"/>
</dbReference>
<dbReference type="InterPro" id="IPR003653">
    <property type="entry name" value="Peptidase_C48_C"/>
</dbReference>
<proteinExistence type="inferred from homology"/>
<dbReference type="Gene3D" id="3.40.395.10">
    <property type="entry name" value="Adenoviral Proteinase, Chain A"/>
    <property type="match status" value="1"/>
</dbReference>
<dbReference type="EMBL" id="DS990640">
    <property type="protein sequence ID" value="EGC47671.1"/>
    <property type="molecule type" value="Genomic_DNA"/>
</dbReference>
<evidence type="ECO:0000256" key="3">
    <source>
        <dbReference type="ARBA" id="ARBA00022801"/>
    </source>
</evidence>
<evidence type="ECO:0000256" key="1">
    <source>
        <dbReference type="ARBA" id="ARBA00005234"/>
    </source>
</evidence>
<evidence type="ECO:0000256" key="2">
    <source>
        <dbReference type="ARBA" id="ARBA00022670"/>
    </source>
</evidence>
<dbReference type="GO" id="GO:0006508">
    <property type="term" value="P:proteolysis"/>
    <property type="evidence" value="ECO:0007669"/>
    <property type="project" value="UniProtKB-KW"/>
</dbReference>
<evidence type="ECO:0000313" key="7">
    <source>
        <dbReference type="EMBL" id="EGC47671.1"/>
    </source>
</evidence>
<feature type="region of interest" description="Disordered" evidence="5">
    <location>
        <begin position="81"/>
        <end position="115"/>
    </location>
</feature>